<sequence length="166" mass="19872">MSFIVVWADFGFARFLEDGVMAATLCGSPMYMHLKLKLTLNVDQRQWLERPADGQDRRERPCQDKRDHVKTRETMSRQERPCQDKRDHVKTRQGCFGKTMSRQERPCQDKRDHVKTRETMSRQERPCQDKRDHVKTRETMSRQERPCEDKTGLFRQTIGIHRWFSG</sequence>
<dbReference type="AlphaFoldDB" id="A0A7R8ZJL0"/>
<evidence type="ECO:0000313" key="2">
    <source>
        <dbReference type="EMBL" id="CAD7223883.1"/>
    </source>
</evidence>
<feature type="compositionally biased region" description="Basic and acidic residues" evidence="1">
    <location>
        <begin position="101"/>
        <end position="146"/>
    </location>
</feature>
<gene>
    <name evidence="2" type="ORF">CTOB1V02_LOCUS1857</name>
</gene>
<dbReference type="EMBL" id="OB660270">
    <property type="protein sequence ID" value="CAD7223883.1"/>
    <property type="molecule type" value="Genomic_DNA"/>
</dbReference>
<dbReference type="OrthoDB" id="10648423at2759"/>
<proteinExistence type="predicted"/>
<name>A0A7R8ZJL0_9CRUS</name>
<feature type="region of interest" description="Disordered" evidence="1">
    <location>
        <begin position="51"/>
        <end position="146"/>
    </location>
</feature>
<feature type="compositionally biased region" description="Basic and acidic residues" evidence="1">
    <location>
        <begin position="51"/>
        <end position="87"/>
    </location>
</feature>
<accession>A0A7R8ZJL0</accession>
<reference evidence="2" key="1">
    <citation type="submission" date="2020-11" db="EMBL/GenBank/DDBJ databases">
        <authorList>
            <person name="Tran Van P."/>
        </authorList>
    </citation>
    <scope>NUCLEOTIDE SEQUENCE</scope>
</reference>
<evidence type="ECO:0000256" key="1">
    <source>
        <dbReference type="SAM" id="MobiDB-lite"/>
    </source>
</evidence>
<protein>
    <submittedName>
        <fullName evidence="2">Uncharacterized protein</fullName>
    </submittedName>
</protein>
<organism evidence="2">
    <name type="scientific">Cyprideis torosa</name>
    <dbReference type="NCBI Taxonomy" id="163714"/>
    <lineage>
        <taxon>Eukaryota</taxon>
        <taxon>Metazoa</taxon>
        <taxon>Ecdysozoa</taxon>
        <taxon>Arthropoda</taxon>
        <taxon>Crustacea</taxon>
        <taxon>Oligostraca</taxon>
        <taxon>Ostracoda</taxon>
        <taxon>Podocopa</taxon>
        <taxon>Podocopida</taxon>
        <taxon>Cytherocopina</taxon>
        <taxon>Cytheroidea</taxon>
        <taxon>Cytherideidae</taxon>
        <taxon>Cyprideis</taxon>
    </lineage>
</organism>